<reference evidence="4" key="1">
    <citation type="journal article" date="2025" name="Foods">
        <title>Unveiling the Microbial Signatures of Arabica Coffee Cherries: Insights into Ripeness Specific Diversity, Functional Traits, and Implications for Quality and Safety.</title>
        <authorList>
            <consortium name="RefSeq"/>
            <person name="Tenea G.N."/>
            <person name="Cifuentes V."/>
            <person name="Reyes P."/>
            <person name="Cevallos-Vallejos M."/>
        </authorList>
    </citation>
    <scope>NUCLEOTIDE SEQUENCE [LARGE SCALE GENOMIC DNA]</scope>
</reference>
<dbReference type="Pfam" id="PF13962">
    <property type="entry name" value="PGG"/>
    <property type="match status" value="1"/>
</dbReference>
<dbReference type="PROSITE" id="PS50297">
    <property type="entry name" value="ANK_REP_REGION"/>
    <property type="match status" value="2"/>
</dbReference>
<keyword evidence="2" id="KW-1133">Transmembrane helix</keyword>
<feature type="transmembrane region" description="Helical" evidence="2">
    <location>
        <begin position="513"/>
        <end position="536"/>
    </location>
</feature>
<dbReference type="Proteomes" id="UP001652660">
    <property type="component" value="Chromosome 11c"/>
</dbReference>
<keyword evidence="2" id="KW-0812">Transmembrane</keyword>
<dbReference type="RefSeq" id="XP_027097105.1">
    <property type="nucleotide sequence ID" value="XM_027241304.2"/>
</dbReference>
<reference evidence="5" key="2">
    <citation type="submission" date="2025-08" db="UniProtKB">
        <authorList>
            <consortium name="RefSeq"/>
        </authorList>
    </citation>
    <scope>IDENTIFICATION</scope>
    <source>
        <tissue evidence="5">Leaves</tissue>
    </source>
</reference>
<dbReference type="InterPro" id="IPR026961">
    <property type="entry name" value="PGG_dom"/>
</dbReference>
<dbReference type="GO" id="GO:0016020">
    <property type="term" value="C:membrane"/>
    <property type="evidence" value="ECO:0007669"/>
    <property type="project" value="TreeGrafter"/>
</dbReference>
<evidence type="ECO:0000256" key="1">
    <source>
        <dbReference type="PROSITE-ProRule" id="PRU00023"/>
    </source>
</evidence>
<dbReference type="GeneID" id="113716821"/>
<dbReference type="Pfam" id="PF12796">
    <property type="entry name" value="Ank_2"/>
    <property type="match status" value="1"/>
</dbReference>
<dbReference type="PANTHER" id="PTHR24177">
    <property type="entry name" value="CASKIN"/>
    <property type="match status" value="1"/>
</dbReference>
<feature type="transmembrane region" description="Helical" evidence="2">
    <location>
        <begin position="467"/>
        <end position="493"/>
    </location>
</feature>
<feature type="transmembrane region" description="Helical" evidence="2">
    <location>
        <begin position="587"/>
        <end position="609"/>
    </location>
</feature>
<dbReference type="InterPro" id="IPR002110">
    <property type="entry name" value="Ankyrin_rpt"/>
</dbReference>
<dbReference type="PROSITE" id="PS50088">
    <property type="entry name" value="ANK_REPEAT"/>
    <property type="match status" value="2"/>
</dbReference>
<evidence type="ECO:0000256" key="2">
    <source>
        <dbReference type="SAM" id="Phobius"/>
    </source>
</evidence>
<proteinExistence type="predicted"/>
<dbReference type="AlphaFoldDB" id="A0A6P6V325"/>
<keyword evidence="4" id="KW-1185">Reference proteome</keyword>
<evidence type="ECO:0000313" key="4">
    <source>
        <dbReference type="Proteomes" id="UP001652660"/>
    </source>
</evidence>
<feature type="domain" description="PGG" evidence="3">
    <location>
        <begin position="462"/>
        <end position="574"/>
    </location>
</feature>
<keyword evidence="1" id="KW-0040">ANK repeat</keyword>
<feature type="transmembrane region" description="Helical" evidence="2">
    <location>
        <begin position="548"/>
        <end position="575"/>
    </location>
</feature>
<evidence type="ECO:0000259" key="3">
    <source>
        <dbReference type="Pfam" id="PF13962"/>
    </source>
</evidence>
<feature type="repeat" description="ANK" evidence="1">
    <location>
        <begin position="46"/>
        <end position="70"/>
    </location>
</feature>
<dbReference type="SMART" id="SM00248">
    <property type="entry name" value="ANK"/>
    <property type="match status" value="5"/>
</dbReference>
<dbReference type="PANTHER" id="PTHR24177:SF343">
    <property type="entry name" value="PROTEIN ACCELERATED CELL DEATH 6-LIKE"/>
    <property type="match status" value="1"/>
</dbReference>
<dbReference type="SUPFAM" id="SSF48403">
    <property type="entry name" value="Ankyrin repeat"/>
    <property type="match status" value="2"/>
</dbReference>
<accession>A0A6P6V325</accession>
<dbReference type="InterPro" id="IPR036770">
    <property type="entry name" value="Ankyrin_rpt-contain_sf"/>
</dbReference>
<protein>
    <recommendedName>
        <fullName evidence="3">PGG domain-containing protein</fullName>
    </recommendedName>
</protein>
<organism evidence="4 5">
    <name type="scientific">Coffea arabica</name>
    <name type="common">Arabian coffee</name>
    <dbReference type="NCBI Taxonomy" id="13443"/>
    <lineage>
        <taxon>Eukaryota</taxon>
        <taxon>Viridiplantae</taxon>
        <taxon>Streptophyta</taxon>
        <taxon>Embryophyta</taxon>
        <taxon>Tracheophyta</taxon>
        <taxon>Spermatophyta</taxon>
        <taxon>Magnoliopsida</taxon>
        <taxon>eudicotyledons</taxon>
        <taxon>Gunneridae</taxon>
        <taxon>Pentapetalae</taxon>
        <taxon>asterids</taxon>
        <taxon>lamiids</taxon>
        <taxon>Gentianales</taxon>
        <taxon>Rubiaceae</taxon>
        <taxon>Ixoroideae</taxon>
        <taxon>Gardenieae complex</taxon>
        <taxon>Bertiereae - Coffeeae clade</taxon>
        <taxon>Coffeeae</taxon>
        <taxon>Coffea</taxon>
    </lineage>
</organism>
<gene>
    <name evidence="5" type="primary">LOC113716821</name>
</gene>
<dbReference type="Gene3D" id="1.25.40.20">
    <property type="entry name" value="Ankyrin repeat-containing domain"/>
    <property type="match status" value="2"/>
</dbReference>
<feature type="repeat" description="ANK" evidence="1">
    <location>
        <begin position="83"/>
        <end position="115"/>
    </location>
</feature>
<evidence type="ECO:0000313" key="5">
    <source>
        <dbReference type="RefSeq" id="XP_027097105.1"/>
    </source>
</evidence>
<keyword evidence="2" id="KW-0472">Membrane</keyword>
<dbReference type="OrthoDB" id="1930691at2759"/>
<sequence length="627" mass="70831">MASSRINEDRSNRSAAHRAVLEGKKQSVETFRSFWREEGVRPLDKRGATVLHFLAIYGNVDAFRLLLQDGLVTIENLKAKNVNGHTALHEAARFGHKDVAEIMLRTEKDLVSERNKLGETPLFVAAACGKKDVFSLLEKYIGDCMMRRNDGCTILHAAVIGGYYSLAIGILESYPDLSGKRNEKGKTALHLLAAKPESFRSVSAYTLNDLGRKSLIPVHILRAIIYWSIAVLYKESQPVNSAEEPSNSVSIHKLKRSSFANFILGFPWLKEIDDAKQSHAVALMLAERLIRREDWSHYVHSGAKDLEGSQFGISSEKKNSMPDPLIQATRLGIIEVVQEILSVYPEALYTFDGKGRNILQIAVEEKKWFLYDYLMTSGTNMDMMLSAIDHEGNTIIHLAARLESPPSTPPGVLQQMMWEVFWFKRVQYDCYPYLWQLQNSDGETAKQVFETNHASLRESAEKTVKELANAVLIVSTLIGTINFAAIFTVPGGFDQTTGEAIFLKNRHWEFSLLMFYLAGGLCFSGLTMGTLSVIIFMRFETEDFYVSLPCYIVMNMISIFYSAVCTVVAACQALIVQKVVITDFRPLVLFFFVYGLTAVMVMETFYVMFDYVYHLIRYCLCYRGLES</sequence>
<feature type="transmembrane region" description="Helical" evidence="2">
    <location>
        <begin position="154"/>
        <end position="174"/>
    </location>
</feature>
<name>A0A6P6V325_COFAR</name>